<name>A0A1G6D605_9HYPH</name>
<reference evidence="1 2" key="1">
    <citation type="submission" date="2016-10" db="EMBL/GenBank/DDBJ databases">
        <authorList>
            <person name="de Groot N.N."/>
        </authorList>
    </citation>
    <scope>NUCLEOTIDE SEQUENCE [LARGE SCALE GENOMIC DNA]</scope>
    <source>
        <strain evidence="1 2">ATCC 35022</strain>
    </source>
</reference>
<proteinExistence type="predicted"/>
<sequence length="92" mass="10013">MTMRTSRETVTFKQPFTLSGIEGDLPPGTYDVETDEVLIADLSFVAWRRVATTIHVRRAGVSQAHRVDAVDLDASLLRDAGLTVRGSGENPA</sequence>
<dbReference type="Proteomes" id="UP000199071">
    <property type="component" value="Unassembled WGS sequence"/>
</dbReference>
<evidence type="ECO:0000313" key="1">
    <source>
        <dbReference type="EMBL" id="SDB40335.1"/>
    </source>
</evidence>
<dbReference type="EMBL" id="FMXQ01000006">
    <property type="protein sequence ID" value="SDB40335.1"/>
    <property type="molecule type" value="Genomic_DNA"/>
</dbReference>
<keyword evidence="2" id="KW-1185">Reference proteome</keyword>
<gene>
    <name evidence="1" type="ORF">SAMN02982931_03037</name>
</gene>
<accession>A0A1G6D605</accession>
<protein>
    <submittedName>
        <fullName evidence="1">Uncharacterized protein</fullName>
    </submittedName>
</protein>
<dbReference type="AlphaFoldDB" id="A0A1G6D605"/>
<dbReference type="STRING" id="665467.SAMN02982931_03037"/>
<organism evidence="1 2">
    <name type="scientific">Bauldia litoralis</name>
    <dbReference type="NCBI Taxonomy" id="665467"/>
    <lineage>
        <taxon>Bacteria</taxon>
        <taxon>Pseudomonadati</taxon>
        <taxon>Pseudomonadota</taxon>
        <taxon>Alphaproteobacteria</taxon>
        <taxon>Hyphomicrobiales</taxon>
        <taxon>Kaistiaceae</taxon>
        <taxon>Bauldia</taxon>
    </lineage>
</organism>
<dbReference type="OrthoDB" id="8378722at2"/>
<evidence type="ECO:0000313" key="2">
    <source>
        <dbReference type="Proteomes" id="UP000199071"/>
    </source>
</evidence>